<dbReference type="CDD" id="cd08054">
    <property type="entry name" value="gp6"/>
    <property type="match status" value="1"/>
</dbReference>
<dbReference type="RefSeq" id="WP_012563302.1">
    <property type="nucleotide sequence ID" value="NC_011386.1"/>
</dbReference>
<organism evidence="1 2">
    <name type="scientific">Afipia carboxidovorans (strain ATCC 49405 / DSM 1227 / KCTC 32145 / OM5)</name>
    <name type="common">Oligotropha carboxidovorans</name>
    <dbReference type="NCBI Taxonomy" id="504832"/>
    <lineage>
        <taxon>Bacteria</taxon>
        <taxon>Pseudomonadati</taxon>
        <taxon>Pseudomonadota</taxon>
        <taxon>Alphaproteobacteria</taxon>
        <taxon>Hyphomicrobiales</taxon>
        <taxon>Nitrobacteraceae</taxon>
        <taxon>Afipia</taxon>
    </lineage>
</organism>
<dbReference type="EMBL" id="CP002826">
    <property type="protein sequence ID" value="AEI06581.1"/>
    <property type="molecule type" value="Genomic_DNA"/>
</dbReference>
<dbReference type="STRING" id="504832.OCA5_c18680"/>
<dbReference type="HOGENOM" id="CLU_085951_6_4_5"/>
<gene>
    <name evidence="1" type="ordered locus">OCA5_c18680</name>
</gene>
<dbReference type="KEGG" id="ocg:OCA5_c18680"/>
<accession>B6JEL0</accession>
<protein>
    <submittedName>
        <fullName evidence="1">Phage-like protein</fullName>
    </submittedName>
</protein>
<evidence type="ECO:0000313" key="1">
    <source>
        <dbReference type="EMBL" id="AEI06581.1"/>
    </source>
</evidence>
<dbReference type="InterPro" id="IPR021146">
    <property type="entry name" value="Phage_gp6-like_head-tail"/>
</dbReference>
<dbReference type="Gene3D" id="1.10.3230.30">
    <property type="entry name" value="Phage gp6-like head-tail connector protein"/>
    <property type="match status" value="1"/>
</dbReference>
<evidence type="ECO:0000313" key="2">
    <source>
        <dbReference type="Proteomes" id="UP000007730"/>
    </source>
</evidence>
<dbReference type="NCBIfam" id="TIGR01560">
    <property type="entry name" value="put_DNA_pack"/>
    <property type="match status" value="1"/>
</dbReference>
<proteinExistence type="predicted"/>
<dbReference type="AlphaFoldDB" id="B6JEL0"/>
<dbReference type="KEGG" id="oca:OCAR_6161"/>
<sequence>MSYATLEEFKAHARIGFDDDDDLIEGYLDSATDFIRPFLVDDPEGDSPPSEPSRDLKQATLLIASSWYERRETSIDVTLREIPYGARDIINQIRSWNFG</sequence>
<dbReference type="eggNOG" id="ENOG5033KIU">
    <property type="taxonomic scope" value="Bacteria"/>
</dbReference>
<dbReference type="InterPro" id="IPR006450">
    <property type="entry name" value="Phage_HK97_gp6-like"/>
</dbReference>
<keyword evidence="2" id="KW-1185">Reference proteome</keyword>
<name>B6JEL0_AFIC5</name>
<dbReference type="OrthoDB" id="8452228at2"/>
<dbReference type="Proteomes" id="UP000007730">
    <property type="component" value="Chromosome"/>
</dbReference>
<dbReference type="Pfam" id="PF05135">
    <property type="entry name" value="Phage_connect_1"/>
    <property type="match status" value="1"/>
</dbReference>
<reference evidence="1 2" key="1">
    <citation type="journal article" date="2011" name="J. Bacteriol.">
        <title>Complete genome sequences of the chemolithoautotrophic Oligotropha carboxidovorans strains OM4 and OM5.</title>
        <authorList>
            <person name="Volland S."/>
            <person name="Rachinger M."/>
            <person name="Strittmatter A."/>
            <person name="Daniel R."/>
            <person name="Gottschalk G."/>
            <person name="Meyer O."/>
        </authorList>
    </citation>
    <scope>NUCLEOTIDE SEQUENCE [LARGE SCALE GENOMIC DNA]</scope>
    <source>
        <strain evidence="2">ATCC 49405 / DSM 1227 / KCTC 32145 / OM5</strain>
    </source>
</reference>